<dbReference type="GO" id="GO:0031507">
    <property type="term" value="P:heterochromatin formation"/>
    <property type="evidence" value="ECO:0007669"/>
    <property type="project" value="TreeGrafter"/>
</dbReference>
<dbReference type="SUPFAM" id="SSF74853">
    <property type="entry name" value="Lamin A/C globular tail domain"/>
    <property type="match status" value="1"/>
</dbReference>
<dbReference type="Gene3D" id="2.60.40.1260">
    <property type="entry name" value="Lamin Tail domain"/>
    <property type="match status" value="1"/>
</dbReference>
<organism evidence="9 10">
    <name type="scientific">Ridgeia piscesae</name>
    <name type="common">Tubeworm</name>
    <dbReference type="NCBI Taxonomy" id="27915"/>
    <lineage>
        <taxon>Eukaryota</taxon>
        <taxon>Metazoa</taxon>
        <taxon>Spiralia</taxon>
        <taxon>Lophotrochozoa</taxon>
        <taxon>Annelida</taxon>
        <taxon>Polychaeta</taxon>
        <taxon>Sedentaria</taxon>
        <taxon>Canalipalpata</taxon>
        <taxon>Sabellida</taxon>
        <taxon>Siboglinidae</taxon>
        <taxon>Ridgeia</taxon>
    </lineage>
</organism>
<dbReference type="SUPFAM" id="SSF64593">
    <property type="entry name" value="Intermediate filament protein, coiled coil region"/>
    <property type="match status" value="1"/>
</dbReference>
<evidence type="ECO:0000256" key="3">
    <source>
        <dbReference type="ARBA" id="ARBA00023054"/>
    </source>
</evidence>
<name>A0AAD9KIY3_RIDPI</name>
<feature type="domain" description="IF rod" evidence="8">
    <location>
        <begin position="1"/>
        <end position="295"/>
    </location>
</feature>
<dbReference type="Proteomes" id="UP001209878">
    <property type="component" value="Unassembled WGS sequence"/>
</dbReference>
<sequence>MAAVTPALPPVMWTVLGLPDTRYFDPWYTAKERELKTAESRLHGAEAQVNDLQARLNDAVNQRKQWESECNKLRKQVDALEKQLATAKKQLEEETILRVDLENRLQSLKEELAFSRQIHSQELNESRMRTTVEVEEVDSRLQVDYEARLAEALQQMREENDAQIRATRGEAETYFQRKLSQLKAMAMAKDGTSESARKELNESRRRIEELESQLLKVSGQIAQNEAQVRELEALLKRDRAEHEDVLNMRDLEIRRLREAIEDQMTEYRDLLDIKIQLDLELVAYRKLLEGEESRRVVESVSLLVSCGLCHHSRVKSVSLLVSCGLCHHCRVIESVYCCLVVSVIAVESVSLLVSCGLCHHSRVSVKRRISTSCQWSSQLSVLRLNITTEGTPGKTPRRSTPLGSRKRKRMTVTHQGAGDYSHLQSSSSSAFNATSSATGAVEISEVDPAGQFIKIHNTSDKDVPVGSWQLKHIANDEETTYKYHRSIQIKAGAIITVWSSESDQTHSPPSDLVMKGQKWFVADNMRTVLLNNQGDRA</sequence>
<evidence type="ECO:0000259" key="8">
    <source>
        <dbReference type="PROSITE" id="PS51842"/>
    </source>
</evidence>
<reference evidence="9" key="1">
    <citation type="journal article" date="2023" name="Mol. Biol. Evol.">
        <title>Third-Generation Sequencing Reveals the Adaptive Role of the Epigenome in Three Deep-Sea Polychaetes.</title>
        <authorList>
            <person name="Perez M."/>
            <person name="Aroh O."/>
            <person name="Sun Y."/>
            <person name="Lan Y."/>
            <person name="Juniper S.K."/>
            <person name="Young C.R."/>
            <person name="Angers B."/>
            <person name="Qian P.Y."/>
        </authorList>
    </citation>
    <scope>NUCLEOTIDE SEQUENCE</scope>
    <source>
        <strain evidence="9">R07B-5</strain>
    </source>
</reference>
<dbReference type="GO" id="GO:0005652">
    <property type="term" value="C:nuclear lamina"/>
    <property type="evidence" value="ECO:0007669"/>
    <property type="project" value="TreeGrafter"/>
</dbReference>
<dbReference type="GO" id="GO:0005200">
    <property type="term" value="F:structural constituent of cytoskeleton"/>
    <property type="evidence" value="ECO:0007669"/>
    <property type="project" value="TreeGrafter"/>
</dbReference>
<dbReference type="Pfam" id="PF00932">
    <property type="entry name" value="LTD"/>
    <property type="match status" value="1"/>
</dbReference>
<dbReference type="GO" id="GO:0005882">
    <property type="term" value="C:intermediate filament"/>
    <property type="evidence" value="ECO:0007669"/>
    <property type="project" value="UniProtKB-KW"/>
</dbReference>
<accession>A0AAD9KIY3</accession>
<keyword evidence="10" id="KW-1185">Reference proteome</keyword>
<dbReference type="GO" id="GO:0090435">
    <property type="term" value="P:protein localization to nuclear envelope"/>
    <property type="evidence" value="ECO:0007669"/>
    <property type="project" value="TreeGrafter"/>
</dbReference>
<dbReference type="GO" id="GO:0007097">
    <property type="term" value="P:nuclear migration"/>
    <property type="evidence" value="ECO:0007669"/>
    <property type="project" value="TreeGrafter"/>
</dbReference>
<evidence type="ECO:0000256" key="2">
    <source>
        <dbReference type="ARBA" id="ARBA00022754"/>
    </source>
</evidence>
<dbReference type="PANTHER" id="PTHR45721:SF11">
    <property type="entry name" value="LAMIN DM0-RELATED"/>
    <property type="match status" value="1"/>
</dbReference>
<gene>
    <name evidence="9" type="ORF">NP493_960g01001</name>
</gene>
<evidence type="ECO:0000256" key="4">
    <source>
        <dbReference type="ARBA" id="ARBA00023242"/>
    </source>
</evidence>
<keyword evidence="2" id="KW-0403">Intermediate filament</keyword>
<dbReference type="PROSITE" id="PS51842">
    <property type="entry name" value="IF_ROD_2"/>
    <property type="match status" value="1"/>
</dbReference>
<evidence type="ECO:0000256" key="6">
    <source>
        <dbReference type="SAM" id="MobiDB-lite"/>
    </source>
</evidence>
<evidence type="ECO:0000256" key="5">
    <source>
        <dbReference type="SAM" id="Coils"/>
    </source>
</evidence>
<dbReference type="SMART" id="SM01391">
    <property type="entry name" value="Filament"/>
    <property type="match status" value="1"/>
</dbReference>
<dbReference type="GO" id="GO:0006998">
    <property type="term" value="P:nuclear envelope organization"/>
    <property type="evidence" value="ECO:0007669"/>
    <property type="project" value="TreeGrafter"/>
</dbReference>
<dbReference type="Gene3D" id="1.20.5.1160">
    <property type="entry name" value="Vasodilator-stimulated phosphoprotein"/>
    <property type="match status" value="1"/>
</dbReference>
<feature type="region of interest" description="Disordered" evidence="6">
    <location>
        <begin position="388"/>
        <end position="427"/>
    </location>
</feature>
<evidence type="ECO:0000256" key="1">
    <source>
        <dbReference type="ARBA" id="ARBA00004123"/>
    </source>
</evidence>
<protein>
    <submittedName>
        <fullName evidence="9">Uncharacterized protein</fullName>
    </submittedName>
</protein>
<keyword evidence="4" id="KW-0539">Nucleus</keyword>
<feature type="domain" description="LTD" evidence="7">
    <location>
        <begin position="429"/>
        <end position="537"/>
    </location>
</feature>
<evidence type="ECO:0000313" key="10">
    <source>
        <dbReference type="Proteomes" id="UP001209878"/>
    </source>
</evidence>
<dbReference type="Gene3D" id="1.20.5.500">
    <property type="entry name" value="Single helix bin"/>
    <property type="match status" value="1"/>
</dbReference>
<dbReference type="InterPro" id="IPR039008">
    <property type="entry name" value="IF_rod_dom"/>
</dbReference>
<dbReference type="PROSITE" id="PS51841">
    <property type="entry name" value="LTD"/>
    <property type="match status" value="1"/>
</dbReference>
<dbReference type="SUPFAM" id="SSF90257">
    <property type="entry name" value="Myosin rod fragments"/>
    <property type="match status" value="1"/>
</dbReference>
<proteinExistence type="predicted"/>
<dbReference type="AlphaFoldDB" id="A0AAD9KIY3"/>
<dbReference type="InterPro" id="IPR036415">
    <property type="entry name" value="Lamin_tail_dom_sf"/>
</dbReference>
<keyword evidence="3 5" id="KW-0175">Coiled coil</keyword>
<dbReference type="Gene3D" id="1.20.5.170">
    <property type="match status" value="1"/>
</dbReference>
<dbReference type="InterPro" id="IPR001322">
    <property type="entry name" value="Lamin_tail_dom"/>
</dbReference>
<comment type="caution">
    <text evidence="9">The sequence shown here is derived from an EMBL/GenBank/DDBJ whole genome shotgun (WGS) entry which is preliminary data.</text>
</comment>
<feature type="coiled-coil region" evidence="5">
    <location>
        <begin position="193"/>
        <end position="273"/>
    </location>
</feature>
<dbReference type="EMBL" id="JAODUO010000960">
    <property type="protein sequence ID" value="KAK2172443.1"/>
    <property type="molecule type" value="Genomic_DNA"/>
</dbReference>
<evidence type="ECO:0000259" key="7">
    <source>
        <dbReference type="PROSITE" id="PS51841"/>
    </source>
</evidence>
<dbReference type="Pfam" id="PF00038">
    <property type="entry name" value="Filament"/>
    <property type="match status" value="1"/>
</dbReference>
<feature type="coiled-coil region" evidence="5">
    <location>
        <begin position="28"/>
        <end position="118"/>
    </location>
</feature>
<dbReference type="PANTHER" id="PTHR45721">
    <property type="entry name" value="LAMIN DM0-RELATED"/>
    <property type="match status" value="1"/>
</dbReference>
<evidence type="ECO:0000313" key="9">
    <source>
        <dbReference type="EMBL" id="KAK2172443.1"/>
    </source>
</evidence>
<dbReference type="GO" id="GO:0051664">
    <property type="term" value="P:nuclear pore localization"/>
    <property type="evidence" value="ECO:0007669"/>
    <property type="project" value="TreeGrafter"/>
</dbReference>
<comment type="subcellular location">
    <subcellularLocation>
        <location evidence="1">Nucleus</location>
    </subcellularLocation>
</comment>